<feature type="domain" description="Lipid-binding serum glycoprotein C-terminal" evidence="2">
    <location>
        <begin position="239"/>
        <end position="447"/>
    </location>
</feature>
<dbReference type="InterPro" id="IPR032942">
    <property type="entry name" value="BPI/LBP/Plunc"/>
</dbReference>
<organism evidence="3 4">
    <name type="scientific">Kipferlia bialata</name>
    <dbReference type="NCBI Taxonomy" id="797122"/>
    <lineage>
        <taxon>Eukaryota</taxon>
        <taxon>Metamonada</taxon>
        <taxon>Carpediemonas-like organisms</taxon>
        <taxon>Kipferlia</taxon>
    </lineage>
</organism>
<dbReference type="AlphaFoldDB" id="A0A9K3CXS2"/>
<dbReference type="EMBL" id="BDIP01001412">
    <property type="protein sequence ID" value="GIQ84350.1"/>
    <property type="molecule type" value="Genomic_DNA"/>
</dbReference>
<evidence type="ECO:0000259" key="2">
    <source>
        <dbReference type="SMART" id="SM00329"/>
    </source>
</evidence>
<feature type="chain" id="PRO_5039918745" description="Lipid-binding serum glycoprotein C-terminal domain-containing protein" evidence="1">
    <location>
        <begin position="17"/>
        <end position="453"/>
    </location>
</feature>
<protein>
    <recommendedName>
        <fullName evidence="2">Lipid-binding serum glycoprotein C-terminal domain-containing protein</fullName>
    </recommendedName>
</protein>
<dbReference type="Gene3D" id="3.15.10.10">
    <property type="entry name" value="Bactericidal permeability-increasing protein, domain 1"/>
    <property type="match status" value="1"/>
</dbReference>
<dbReference type="InterPro" id="IPR001124">
    <property type="entry name" value="Lipid-bd_serum_glycop_C"/>
</dbReference>
<dbReference type="Proteomes" id="UP000265618">
    <property type="component" value="Unassembled WGS sequence"/>
</dbReference>
<evidence type="ECO:0000256" key="1">
    <source>
        <dbReference type="SAM" id="SignalP"/>
    </source>
</evidence>
<dbReference type="OrthoDB" id="10255543at2759"/>
<dbReference type="PANTHER" id="PTHR10504">
    <property type="entry name" value="BACTERICIDAL PERMEABILITY-INCREASING BPI PROTEIN-RELATED"/>
    <property type="match status" value="1"/>
</dbReference>
<comment type="caution">
    <text evidence="3">The sequence shown here is derived from an EMBL/GenBank/DDBJ whole genome shotgun (WGS) entry which is preliminary data.</text>
</comment>
<dbReference type="Gene3D" id="3.15.20.10">
    <property type="entry name" value="Bactericidal permeability-increasing protein, domain 2"/>
    <property type="match status" value="1"/>
</dbReference>
<evidence type="ECO:0000313" key="4">
    <source>
        <dbReference type="Proteomes" id="UP000265618"/>
    </source>
</evidence>
<gene>
    <name evidence="3" type="ORF">KIPB_005824</name>
</gene>
<keyword evidence="1" id="KW-0732">Signal</keyword>
<dbReference type="PANTHER" id="PTHR10504:SF131">
    <property type="entry name" value="BPI2 DOMAIN-CONTAINING PROTEIN"/>
    <property type="match status" value="1"/>
</dbReference>
<dbReference type="GO" id="GO:0008289">
    <property type="term" value="F:lipid binding"/>
    <property type="evidence" value="ECO:0007669"/>
    <property type="project" value="InterPro"/>
</dbReference>
<dbReference type="Pfam" id="PF02886">
    <property type="entry name" value="LBP_BPI_CETP_C"/>
    <property type="match status" value="1"/>
</dbReference>
<feature type="signal peptide" evidence="1">
    <location>
        <begin position="1"/>
        <end position="16"/>
    </location>
</feature>
<sequence>MWVVVALALCICMALAGVPPSGFLTSINQRALQKIEDAFLPLLEAELTHIDVPDIQLKDPFTIDFTEIDITVTSWGSLNVSFNDDGGIHVFFTGFSLVGWMKWHYKDWVLVSYVQDSGTATLGCEDSTIGFHLDLTDTFGELTMRVSHMHSDIGYISVDTHGSWAQWIYDDIIKVAEPSLNKSVQDALNSGIPDAVDGIASGVLSEINWLAPIDNHEYTDDPFSLVELPSVIPSVFGHDGSAYDIDIVVTEDVPNSMVAVAVQRGQLNFNITSEDLGGFLEIRNLSMFMPCLRDLFPDDQMAPFYLYLEPVGVPKVHFDTDTGITVDASGCLSALYSDGYEEYDLFGMDIDLSLSARPEIFSNSTDVYVLATLGVESMDITKTHFLCDMIDFQGIEDLVNSLFMDLIVPVWNGLFEEYGGIPLPMLPGVELVDPAFLYGRRMLQIGTDFAISV</sequence>
<reference evidence="3 4" key="1">
    <citation type="journal article" date="2018" name="PLoS ONE">
        <title>The draft genome of Kipferlia bialata reveals reductive genome evolution in fornicate parasites.</title>
        <authorList>
            <person name="Tanifuji G."/>
            <person name="Takabayashi S."/>
            <person name="Kume K."/>
            <person name="Takagi M."/>
            <person name="Nakayama T."/>
            <person name="Kamikawa R."/>
            <person name="Inagaki Y."/>
            <person name="Hashimoto T."/>
        </authorList>
    </citation>
    <scope>NUCLEOTIDE SEQUENCE [LARGE SCALE GENOMIC DNA]</scope>
    <source>
        <strain evidence="3">NY0173</strain>
    </source>
</reference>
<dbReference type="InterPro" id="IPR017943">
    <property type="entry name" value="Bactericidal_perm-incr_a/b_dom"/>
</dbReference>
<dbReference type="SMART" id="SM00329">
    <property type="entry name" value="BPI2"/>
    <property type="match status" value="1"/>
</dbReference>
<dbReference type="SUPFAM" id="SSF55394">
    <property type="entry name" value="Bactericidal permeability-increasing protein, BPI"/>
    <property type="match status" value="2"/>
</dbReference>
<keyword evidence="4" id="KW-1185">Reference proteome</keyword>
<evidence type="ECO:0000313" key="3">
    <source>
        <dbReference type="EMBL" id="GIQ84350.1"/>
    </source>
</evidence>
<name>A0A9K3CXS2_9EUKA</name>
<accession>A0A9K3CXS2</accession>
<proteinExistence type="predicted"/>